<keyword evidence="3" id="KW-1185">Reference proteome</keyword>
<dbReference type="EMBL" id="MLYV02000158">
    <property type="protein sequence ID" value="PSS34081.1"/>
    <property type="molecule type" value="Genomic_DNA"/>
</dbReference>
<protein>
    <recommendedName>
        <fullName evidence="1">Distal membrane-arm assembly complex protein 1-like domain-containing protein</fullName>
    </recommendedName>
</protein>
<accession>A0A2R6RVN3</accession>
<evidence type="ECO:0000313" key="3">
    <source>
        <dbReference type="Proteomes" id="UP000186601"/>
    </source>
</evidence>
<sequence>MPSSNVSETKQPDVYQDCLACRIVGTAALGGVGIYALNQSRAHAPGSIVGKRIMAGLGVCASVF</sequence>
<evidence type="ECO:0000313" key="2">
    <source>
        <dbReference type="EMBL" id="PSS34081.1"/>
    </source>
</evidence>
<proteinExistence type="predicted"/>
<dbReference type="Proteomes" id="UP000186601">
    <property type="component" value="Unassembled WGS sequence"/>
</dbReference>
<evidence type="ECO:0000259" key="1">
    <source>
        <dbReference type="Pfam" id="PF15055"/>
    </source>
</evidence>
<dbReference type="InterPro" id="IPR028036">
    <property type="entry name" value="DMAC1-like_dom"/>
</dbReference>
<name>A0A2R6RVN3_9APHY</name>
<reference evidence="2 3" key="1">
    <citation type="submission" date="2018-02" db="EMBL/GenBank/DDBJ databases">
        <title>Genome sequence of the basidiomycete white-rot fungus Phlebia centrifuga.</title>
        <authorList>
            <person name="Granchi Z."/>
            <person name="Peng M."/>
            <person name="de Vries R.P."/>
            <person name="Hilden K."/>
            <person name="Makela M.R."/>
            <person name="Grigoriev I."/>
            <person name="Riley R."/>
        </authorList>
    </citation>
    <scope>NUCLEOTIDE SEQUENCE [LARGE SCALE GENOMIC DNA]</scope>
    <source>
        <strain evidence="2 3">FBCC195</strain>
    </source>
</reference>
<comment type="caution">
    <text evidence="2">The sequence shown here is derived from an EMBL/GenBank/DDBJ whole genome shotgun (WGS) entry which is preliminary data.</text>
</comment>
<dbReference type="OrthoDB" id="6604875at2759"/>
<organism evidence="2 3">
    <name type="scientific">Hermanssonia centrifuga</name>
    <dbReference type="NCBI Taxonomy" id="98765"/>
    <lineage>
        <taxon>Eukaryota</taxon>
        <taxon>Fungi</taxon>
        <taxon>Dikarya</taxon>
        <taxon>Basidiomycota</taxon>
        <taxon>Agaricomycotina</taxon>
        <taxon>Agaricomycetes</taxon>
        <taxon>Polyporales</taxon>
        <taxon>Meruliaceae</taxon>
        <taxon>Hermanssonia</taxon>
    </lineage>
</organism>
<dbReference type="Pfam" id="PF15055">
    <property type="entry name" value="DMAC1_Dmo2"/>
    <property type="match status" value="1"/>
</dbReference>
<gene>
    <name evidence="2" type="ORF">PHLCEN_2v1875</name>
</gene>
<feature type="domain" description="Distal membrane-arm assembly complex protein 1-like" evidence="1">
    <location>
        <begin position="17"/>
        <end position="58"/>
    </location>
</feature>
<dbReference type="AlphaFoldDB" id="A0A2R6RVN3"/>